<evidence type="ECO:0000256" key="1">
    <source>
        <dbReference type="SAM" id="MobiDB-lite"/>
    </source>
</evidence>
<dbReference type="InterPro" id="IPR036388">
    <property type="entry name" value="WH-like_DNA-bd_sf"/>
</dbReference>
<name>A0AB39HI34_9VIBR</name>
<feature type="compositionally biased region" description="Low complexity" evidence="1">
    <location>
        <begin position="111"/>
        <end position="123"/>
    </location>
</feature>
<dbReference type="Gene3D" id="1.10.10.10">
    <property type="entry name" value="Winged helix-like DNA-binding domain superfamily/Winged helix DNA-binding domain"/>
    <property type="match status" value="1"/>
</dbReference>
<reference evidence="2" key="1">
    <citation type="submission" date="2024-07" db="EMBL/GenBank/DDBJ databases">
        <title>Genome Analysis of a Potential Novel Vibrio Species Secreting pH- and Thermo-stable Alginate Lyase and its Application in Producing Alginate Oligosaccharides.</title>
        <authorList>
            <person name="Huang H."/>
            <person name="Bao K."/>
        </authorList>
    </citation>
    <scope>NUCLEOTIDE SEQUENCE</scope>
    <source>
        <strain evidence="2">HB236076</strain>
    </source>
</reference>
<dbReference type="EMBL" id="CP162601">
    <property type="protein sequence ID" value="XDK25508.1"/>
    <property type="molecule type" value="Genomic_DNA"/>
</dbReference>
<accession>A0AB39HI34</accession>
<organism evidence="2">
    <name type="scientific">Vibrio sp. HB236076</name>
    <dbReference type="NCBI Taxonomy" id="3232307"/>
    <lineage>
        <taxon>Bacteria</taxon>
        <taxon>Pseudomonadati</taxon>
        <taxon>Pseudomonadota</taxon>
        <taxon>Gammaproteobacteria</taxon>
        <taxon>Vibrionales</taxon>
        <taxon>Vibrionaceae</taxon>
        <taxon>Vibrio</taxon>
    </lineage>
</organism>
<dbReference type="RefSeq" id="WP_306100948.1">
    <property type="nucleotide sequence ID" value="NZ_CP162601.1"/>
</dbReference>
<protein>
    <submittedName>
        <fullName evidence="2">Helix-turn-helix domain-containing protein</fullName>
    </submittedName>
</protein>
<evidence type="ECO:0000313" key="2">
    <source>
        <dbReference type="EMBL" id="XDK25508.1"/>
    </source>
</evidence>
<feature type="region of interest" description="Disordered" evidence="1">
    <location>
        <begin position="102"/>
        <end position="136"/>
    </location>
</feature>
<dbReference type="KEGG" id="vih:AB0763_02365"/>
<sequence>MSIPITQQVINISVGSMASKLLLIKLADQADSFGTSFPSHRFLSECCEASERTVRYQLKYLVEQGWITISNRHDARGRQRSNFYHLNLDKIRAAYQAFIDQQKSRRERYQSPKASTPSAKTAPPTKPINKSLDVEPNAHKETKSYPQANETQCVKTEHQGGKSCLQEVASAADHVGGKSCRHNLLEINKKTLSAIFATLPHHETSHRFDDLPFQSLREQVNLDDFEICRRVLKNKSQDHFVSRSLRSK</sequence>
<proteinExistence type="predicted"/>
<dbReference type="Pfam" id="PF13730">
    <property type="entry name" value="HTH_36"/>
    <property type="match status" value="1"/>
</dbReference>
<dbReference type="AlphaFoldDB" id="A0AB39HI34"/>
<gene>
    <name evidence="2" type="ORF">AB0763_02365</name>
</gene>